<protein>
    <recommendedName>
        <fullName evidence="2">Lipoprotein</fullName>
    </recommendedName>
</protein>
<evidence type="ECO:0000313" key="1">
    <source>
        <dbReference type="EMBL" id="CAA6817659.1"/>
    </source>
</evidence>
<accession>A0A6S6TSG8</accession>
<proteinExistence type="predicted"/>
<gene>
    <name evidence="1" type="ORF">HELGO_WM8126</name>
</gene>
<dbReference type="EMBL" id="CACVAX010000050">
    <property type="protein sequence ID" value="CAA6817659.1"/>
    <property type="molecule type" value="Genomic_DNA"/>
</dbReference>
<evidence type="ECO:0008006" key="2">
    <source>
        <dbReference type="Google" id="ProtNLM"/>
    </source>
</evidence>
<reference evidence="1" key="1">
    <citation type="submission" date="2020-01" db="EMBL/GenBank/DDBJ databases">
        <authorList>
            <person name="Meier V. D."/>
            <person name="Meier V D."/>
        </authorList>
    </citation>
    <scope>NUCLEOTIDE SEQUENCE</scope>
    <source>
        <strain evidence="1">HLG_WM_MAG_04</strain>
    </source>
</reference>
<sequence length="174" mass="20139">MLFRLLFFLFLLLGCSVKEPSVEVLNEKIRNLELLLIGLSPNVSRMEAKDFAKNSVNFSQQLAKEYKSVRFPWVHNTFVNLGIRQRGLCYEWGEDLFKFLSQQGYQTLKLHAIGANIADLNEHNALAVSAKNQGIKKSIVLDAWRDSGNLYFNKISEDLNYKWKERFGLYDSLK</sequence>
<dbReference type="AlphaFoldDB" id="A0A6S6TSG8"/>
<organism evidence="1">
    <name type="scientific">uncultured Sulfurovum sp</name>
    <dbReference type="NCBI Taxonomy" id="269237"/>
    <lineage>
        <taxon>Bacteria</taxon>
        <taxon>Pseudomonadati</taxon>
        <taxon>Campylobacterota</taxon>
        <taxon>Epsilonproteobacteria</taxon>
        <taxon>Campylobacterales</taxon>
        <taxon>Sulfurovaceae</taxon>
        <taxon>Sulfurovum</taxon>
        <taxon>environmental samples</taxon>
    </lineage>
</organism>
<dbReference type="PROSITE" id="PS51257">
    <property type="entry name" value="PROKAR_LIPOPROTEIN"/>
    <property type="match status" value="1"/>
</dbReference>
<name>A0A6S6TSG8_9BACT</name>